<dbReference type="EMBL" id="JABSTV010001250">
    <property type="protein sequence ID" value="KAH7955880.1"/>
    <property type="molecule type" value="Genomic_DNA"/>
</dbReference>
<evidence type="ECO:0000256" key="7">
    <source>
        <dbReference type="ARBA" id="ARBA00023034"/>
    </source>
</evidence>
<evidence type="ECO:0000256" key="8">
    <source>
        <dbReference type="ARBA" id="ARBA00023136"/>
    </source>
</evidence>
<keyword evidence="9" id="KW-0325">Glycoprotein</keyword>
<protein>
    <recommendedName>
        <fullName evidence="12">Galactosylceramide sulfotransferase</fullName>
    </recommendedName>
</protein>
<dbReference type="InterPro" id="IPR009729">
    <property type="entry name" value="Gal-3-0_sulfotransfrase"/>
</dbReference>
<dbReference type="InterPro" id="IPR027417">
    <property type="entry name" value="P-loop_NTPase"/>
</dbReference>
<dbReference type="AlphaFoldDB" id="A0A9D4SXK7"/>
<evidence type="ECO:0000256" key="2">
    <source>
        <dbReference type="ARBA" id="ARBA00008124"/>
    </source>
</evidence>
<dbReference type="OrthoDB" id="514299at2759"/>
<evidence type="ECO:0000256" key="9">
    <source>
        <dbReference type="ARBA" id="ARBA00023180"/>
    </source>
</evidence>
<reference evidence="10" key="2">
    <citation type="submission" date="2021-09" db="EMBL/GenBank/DDBJ databases">
        <authorList>
            <person name="Jia N."/>
            <person name="Wang J."/>
            <person name="Shi W."/>
            <person name="Du L."/>
            <person name="Sun Y."/>
            <person name="Zhan W."/>
            <person name="Jiang J."/>
            <person name="Wang Q."/>
            <person name="Zhang B."/>
            <person name="Ji P."/>
            <person name="Sakyi L.B."/>
            <person name="Cui X."/>
            <person name="Yuan T."/>
            <person name="Jiang B."/>
            <person name="Yang W."/>
            <person name="Lam T.T.-Y."/>
            <person name="Chang Q."/>
            <person name="Ding S."/>
            <person name="Wang X."/>
            <person name="Zhu J."/>
            <person name="Ruan X."/>
            <person name="Zhao L."/>
            <person name="Wei J."/>
            <person name="Que T."/>
            <person name="Du C."/>
            <person name="Cheng J."/>
            <person name="Dai P."/>
            <person name="Han X."/>
            <person name="Huang E."/>
            <person name="Gao Y."/>
            <person name="Liu J."/>
            <person name="Shao H."/>
            <person name="Ye R."/>
            <person name="Li L."/>
            <person name="Wei W."/>
            <person name="Wang X."/>
            <person name="Wang C."/>
            <person name="Huo Q."/>
            <person name="Li W."/>
            <person name="Guo W."/>
            <person name="Chen H."/>
            <person name="Chen S."/>
            <person name="Zhou L."/>
            <person name="Zhou L."/>
            <person name="Ni X."/>
            <person name="Tian J."/>
            <person name="Zhou Y."/>
            <person name="Sheng Y."/>
            <person name="Liu T."/>
            <person name="Pan Y."/>
            <person name="Xia L."/>
            <person name="Li J."/>
            <person name="Zhao F."/>
            <person name="Cao W."/>
        </authorList>
    </citation>
    <scope>NUCLEOTIDE SEQUENCE</scope>
    <source>
        <strain evidence="10">Rsan-2018</strain>
        <tissue evidence="10">Larvae</tissue>
    </source>
</reference>
<keyword evidence="6" id="KW-1133">Transmembrane helix</keyword>
<evidence type="ECO:0000256" key="6">
    <source>
        <dbReference type="ARBA" id="ARBA00022989"/>
    </source>
</evidence>
<proteinExistence type="inferred from homology"/>
<evidence type="ECO:0000256" key="3">
    <source>
        <dbReference type="ARBA" id="ARBA00022679"/>
    </source>
</evidence>
<keyword evidence="3" id="KW-0808">Transferase</keyword>
<accession>A0A9D4SXK7</accession>
<sequence length="265" mass="30807">MSSSLVAMHMRFEREALLSVTGNETRFVTIVRRPVDLFRSLYDYYALQRHFGDEPLEQFVFNEKHVRELQTTRFAGNLGFNQMAFDLGMDPEDFDNQEKVAELISIVESTFDVVMVAERFTESLVLLRHNLCLPSLRSVVAFRKNALQNRTTLTSRVAARLAELNAADTRIYEHFARRLERQLQALGVEHVASEVTNIEAATQHWQERCVDSTTTGRRVVAHKLREGMDNDDTCHRLALSEIEFTKELRWTQTRLARQRTGFFYE</sequence>
<keyword evidence="8" id="KW-0472">Membrane</keyword>
<keyword evidence="5" id="KW-0735">Signal-anchor</keyword>
<keyword evidence="7" id="KW-0333">Golgi apparatus</keyword>
<evidence type="ECO:0000256" key="1">
    <source>
        <dbReference type="ARBA" id="ARBA00004323"/>
    </source>
</evidence>
<dbReference type="PANTHER" id="PTHR14647">
    <property type="entry name" value="GALACTOSE-3-O-SULFOTRANSFERASE"/>
    <property type="match status" value="1"/>
</dbReference>
<comment type="similarity">
    <text evidence="2">Belongs to the galactose-3-O-sulfotransferase family.</text>
</comment>
<dbReference type="PANTHER" id="PTHR14647:SF87">
    <property type="entry name" value="PUTATIVE-RELATED"/>
    <property type="match status" value="1"/>
</dbReference>
<evidence type="ECO:0000313" key="11">
    <source>
        <dbReference type="Proteomes" id="UP000821837"/>
    </source>
</evidence>
<dbReference type="Proteomes" id="UP000821837">
    <property type="component" value="Unassembled WGS sequence"/>
</dbReference>
<evidence type="ECO:0000313" key="10">
    <source>
        <dbReference type="EMBL" id="KAH7955880.1"/>
    </source>
</evidence>
<dbReference type="VEuPathDB" id="VectorBase:RSAN_028390"/>
<dbReference type="GO" id="GO:0000139">
    <property type="term" value="C:Golgi membrane"/>
    <property type="evidence" value="ECO:0007669"/>
    <property type="project" value="UniProtKB-SubCell"/>
</dbReference>
<dbReference type="Gene3D" id="3.40.50.300">
    <property type="entry name" value="P-loop containing nucleotide triphosphate hydrolases"/>
    <property type="match status" value="1"/>
</dbReference>
<comment type="caution">
    <text evidence="10">The sequence shown here is derived from an EMBL/GenBank/DDBJ whole genome shotgun (WGS) entry which is preliminary data.</text>
</comment>
<gene>
    <name evidence="10" type="ORF">HPB52_004854</name>
</gene>
<name>A0A9D4SXK7_RHISA</name>
<evidence type="ECO:0000256" key="5">
    <source>
        <dbReference type="ARBA" id="ARBA00022968"/>
    </source>
</evidence>
<evidence type="ECO:0000256" key="4">
    <source>
        <dbReference type="ARBA" id="ARBA00022692"/>
    </source>
</evidence>
<dbReference type="GO" id="GO:0001733">
    <property type="term" value="F:galactosylceramide sulfotransferase activity"/>
    <property type="evidence" value="ECO:0007669"/>
    <property type="project" value="InterPro"/>
</dbReference>
<reference evidence="10" key="1">
    <citation type="journal article" date="2020" name="Cell">
        <title>Large-Scale Comparative Analyses of Tick Genomes Elucidate Their Genetic Diversity and Vector Capacities.</title>
        <authorList>
            <consortium name="Tick Genome and Microbiome Consortium (TIGMIC)"/>
            <person name="Jia N."/>
            <person name="Wang J."/>
            <person name="Shi W."/>
            <person name="Du L."/>
            <person name="Sun Y."/>
            <person name="Zhan W."/>
            <person name="Jiang J.F."/>
            <person name="Wang Q."/>
            <person name="Zhang B."/>
            <person name="Ji P."/>
            <person name="Bell-Sakyi L."/>
            <person name="Cui X.M."/>
            <person name="Yuan T.T."/>
            <person name="Jiang B.G."/>
            <person name="Yang W.F."/>
            <person name="Lam T.T."/>
            <person name="Chang Q.C."/>
            <person name="Ding S.J."/>
            <person name="Wang X.J."/>
            <person name="Zhu J.G."/>
            <person name="Ruan X.D."/>
            <person name="Zhao L."/>
            <person name="Wei J.T."/>
            <person name="Ye R.Z."/>
            <person name="Que T.C."/>
            <person name="Du C.H."/>
            <person name="Zhou Y.H."/>
            <person name="Cheng J.X."/>
            <person name="Dai P.F."/>
            <person name="Guo W.B."/>
            <person name="Han X.H."/>
            <person name="Huang E.J."/>
            <person name="Li L.F."/>
            <person name="Wei W."/>
            <person name="Gao Y.C."/>
            <person name="Liu J.Z."/>
            <person name="Shao H.Z."/>
            <person name="Wang X."/>
            <person name="Wang C.C."/>
            <person name="Yang T.C."/>
            <person name="Huo Q.B."/>
            <person name="Li W."/>
            <person name="Chen H.Y."/>
            <person name="Chen S.E."/>
            <person name="Zhou L.G."/>
            <person name="Ni X.B."/>
            <person name="Tian J.H."/>
            <person name="Sheng Y."/>
            <person name="Liu T."/>
            <person name="Pan Y.S."/>
            <person name="Xia L.Y."/>
            <person name="Li J."/>
            <person name="Zhao F."/>
            <person name="Cao W.C."/>
        </authorList>
    </citation>
    <scope>NUCLEOTIDE SEQUENCE</scope>
    <source>
        <strain evidence="10">Rsan-2018</strain>
    </source>
</reference>
<keyword evidence="4" id="KW-0812">Transmembrane</keyword>
<dbReference type="Pfam" id="PF06990">
    <property type="entry name" value="Gal-3-0_sulfotr"/>
    <property type="match status" value="1"/>
</dbReference>
<dbReference type="GO" id="GO:0009247">
    <property type="term" value="P:glycolipid biosynthetic process"/>
    <property type="evidence" value="ECO:0007669"/>
    <property type="project" value="InterPro"/>
</dbReference>
<comment type="subcellular location">
    <subcellularLocation>
        <location evidence="1">Golgi apparatus membrane</location>
        <topology evidence="1">Single-pass type II membrane protein</topology>
    </subcellularLocation>
</comment>
<organism evidence="10 11">
    <name type="scientific">Rhipicephalus sanguineus</name>
    <name type="common">Brown dog tick</name>
    <name type="synonym">Ixodes sanguineus</name>
    <dbReference type="NCBI Taxonomy" id="34632"/>
    <lineage>
        <taxon>Eukaryota</taxon>
        <taxon>Metazoa</taxon>
        <taxon>Ecdysozoa</taxon>
        <taxon>Arthropoda</taxon>
        <taxon>Chelicerata</taxon>
        <taxon>Arachnida</taxon>
        <taxon>Acari</taxon>
        <taxon>Parasitiformes</taxon>
        <taxon>Ixodida</taxon>
        <taxon>Ixodoidea</taxon>
        <taxon>Ixodidae</taxon>
        <taxon>Rhipicephalinae</taxon>
        <taxon>Rhipicephalus</taxon>
        <taxon>Rhipicephalus</taxon>
    </lineage>
</organism>
<evidence type="ECO:0008006" key="12">
    <source>
        <dbReference type="Google" id="ProtNLM"/>
    </source>
</evidence>
<keyword evidence="11" id="KW-1185">Reference proteome</keyword>